<accession>A0A0F9P139</accession>
<dbReference type="SMART" id="SM00086">
    <property type="entry name" value="PAC"/>
    <property type="match status" value="7"/>
</dbReference>
<dbReference type="InterPro" id="IPR052162">
    <property type="entry name" value="Sensor_kinase/Photoreceptor"/>
</dbReference>
<feature type="domain" description="Histidine kinase" evidence="7">
    <location>
        <begin position="901"/>
        <end position="1115"/>
    </location>
</feature>
<dbReference type="PANTHER" id="PTHR43304:SF1">
    <property type="entry name" value="PAC DOMAIN-CONTAINING PROTEIN"/>
    <property type="match status" value="1"/>
</dbReference>
<feature type="domain" description="PAC" evidence="9">
    <location>
        <begin position="587"/>
        <end position="639"/>
    </location>
</feature>
<keyword evidence="4" id="KW-0808">Transferase</keyword>
<feature type="domain" description="PAC" evidence="9">
    <location>
        <begin position="707"/>
        <end position="761"/>
    </location>
</feature>
<evidence type="ECO:0000259" key="9">
    <source>
        <dbReference type="PROSITE" id="PS50113"/>
    </source>
</evidence>
<dbReference type="InterPro" id="IPR003661">
    <property type="entry name" value="HisK_dim/P_dom"/>
</dbReference>
<evidence type="ECO:0000256" key="5">
    <source>
        <dbReference type="ARBA" id="ARBA00022777"/>
    </source>
</evidence>
<comment type="catalytic activity">
    <reaction evidence="1">
        <text>ATP + protein L-histidine = ADP + protein N-phospho-L-histidine.</text>
        <dbReference type="EC" id="2.7.13.3"/>
    </reaction>
</comment>
<evidence type="ECO:0000256" key="4">
    <source>
        <dbReference type="ARBA" id="ARBA00022679"/>
    </source>
</evidence>
<dbReference type="InterPro" id="IPR005467">
    <property type="entry name" value="His_kinase_dom"/>
</dbReference>
<dbReference type="NCBIfam" id="TIGR00229">
    <property type="entry name" value="sensory_box"/>
    <property type="match status" value="4"/>
</dbReference>
<name>A0A0F9P139_9ZZZZ</name>
<dbReference type="PANTHER" id="PTHR43304">
    <property type="entry name" value="PHYTOCHROME-LIKE PROTEIN CPH1"/>
    <property type="match status" value="1"/>
</dbReference>
<feature type="non-terminal residue" evidence="10">
    <location>
        <position position="1"/>
    </location>
</feature>
<gene>
    <name evidence="10" type="ORF">LCGC14_1271050</name>
</gene>
<keyword evidence="6" id="KW-0175">Coiled coil</keyword>
<feature type="domain" description="PAS" evidence="8">
    <location>
        <begin position="636"/>
        <end position="679"/>
    </location>
</feature>
<feature type="domain" description="PAC" evidence="9">
    <location>
        <begin position="831"/>
        <end position="883"/>
    </location>
</feature>
<comment type="caution">
    <text evidence="10">The sequence shown here is derived from an EMBL/GenBank/DDBJ whole genome shotgun (WGS) entry which is preliminary data.</text>
</comment>
<dbReference type="SMART" id="SM00388">
    <property type="entry name" value="HisKA"/>
    <property type="match status" value="1"/>
</dbReference>
<dbReference type="Pfam" id="PF02518">
    <property type="entry name" value="HATPase_c"/>
    <property type="match status" value="1"/>
</dbReference>
<dbReference type="InterPro" id="IPR001610">
    <property type="entry name" value="PAC"/>
</dbReference>
<evidence type="ECO:0000256" key="1">
    <source>
        <dbReference type="ARBA" id="ARBA00000085"/>
    </source>
</evidence>
<dbReference type="InterPro" id="IPR000700">
    <property type="entry name" value="PAS-assoc_C"/>
</dbReference>
<dbReference type="InterPro" id="IPR036890">
    <property type="entry name" value="HATPase_C_sf"/>
</dbReference>
<dbReference type="Gene3D" id="1.10.287.130">
    <property type="match status" value="1"/>
</dbReference>
<dbReference type="AlphaFoldDB" id="A0A0F9P139"/>
<dbReference type="Pfam" id="PF13426">
    <property type="entry name" value="PAS_9"/>
    <property type="match status" value="3"/>
</dbReference>
<protein>
    <recommendedName>
        <fullName evidence="2">histidine kinase</fullName>
        <ecNumber evidence="2">2.7.13.3</ecNumber>
    </recommendedName>
</protein>
<evidence type="ECO:0000313" key="10">
    <source>
        <dbReference type="EMBL" id="KKM87232.1"/>
    </source>
</evidence>
<dbReference type="PRINTS" id="PR00344">
    <property type="entry name" value="BCTRLSENSOR"/>
</dbReference>
<evidence type="ECO:0000256" key="6">
    <source>
        <dbReference type="SAM" id="Coils"/>
    </source>
</evidence>
<dbReference type="PROSITE" id="PS50109">
    <property type="entry name" value="HIS_KIN"/>
    <property type="match status" value="1"/>
</dbReference>
<sequence length="1118" mass="128515">SKYSENFKRIEVTLSAELSRKKVEIELAQIFDFTPDMICVAGFDGFFKRMNPAGLEILGYSLEEIRSRPIISFMRQEDRLITKKKQNEAYQGKKIQNFENRYLTKKGNTIWLSWTATSAPEHGIVYAAAKNITEEKNLRELNRQVGKLVKIGSWEVDIVSQTVFWSDEVHQIYGTDPRSFVPNVDAAINFYREDYRELAGSSFEKCILNQEPYTIEAVIVNSKNKEVWVRTTGKAEYMNGVCTRVYGSFQDISEIKETENRLLSLSENLPGVVYQYLINTNGIDELRYVSKGADKLWGFTAKEVMNNMSLAWNQIEAGGNMEEVKSSIIKAIETKSKWTCRYKYMMPSGELRTHLGIGTPTFLADGTILFNSIVLDVTQEAKNEELLEQITYMARVGSWEMDLINQDGESIYWSPILREIVEVDDSYDTTLTGGIEFHIGESKERIKKALDLLINEGIEFDEEVLMRTAKGNERWNRAIGKSEIVNGKTIRIYGSYQDIHERKVSALTLENSLKALKDYKFSLDQSAIIATTDNNGVITSVNDNFCKISKYKEKELIGKTHRLINSNHHPKEFFKNLWETIASGKVWRGEIKNIAKDRSYYWVDTTIVPFLDESSKPFQYLAIRFDITERKKAEQEKNSFQETIENSLNEIYIFDAKTLLFTYINKVAHLNLGYSEEEMKKLTPIDIKPGYTPAAFKNLVTPLIHEEKEKILFFTNHLRKDGSTYPVEVHLQLFDEGENNRFLAIILDITERKKAEEENRFKANLLSTVGQAAIATNLDGVVKYWNQAAENIYGWKVDEAIGKNIMELTPTEANIKEANHIMEVLKKGEIWSGEFKVQKKDGTTFPALITNSPIYDEDNVLSGMIGISSDITQEVENKELLKQYTRELERSNEELEQFAFIASHDLQEPLRMISSFMDQLKRKYGNELDEKAHQYIHFATDGAKRMKEIILDLLEYSRANKPTEGIEEVDLNEVFTEYKLLRNKIISEKSAKITSSPLPILYTYKAVVVQILHCLLDNAIKYSQADTPPIVEIKAVENEKEWEFSIKDNGIGIDPKFYDKIFVIFQRLHNRDKYEGTGIGLSIAKRHVELLNGQIWLDSVPGEGTVFYFTIAKNLNYE</sequence>
<evidence type="ECO:0000259" key="7">
    <source>
        <dbReference type="PROSITE" id="PS50109"/>
    </source>
</evidence>
<dbReference type="PROSITE" id="PS50113">
    <property type="entry name" value="PAC"/>
    <property type="match status" value="3"/>
</dbReference>
<dbReference type="EMBL" id="LAZR01007133">
    <property type="protein sequence ID" value="KKM87232.1"/>
    <property type="molecule type" value="Genomic_DNA"/>
</dbReference>
<dbReference type="SUPFAM" id="SSF47384">
    <property type="entry name" value="Homodimeric domain of signal transducing histidine kinase"/>
    <property type="match status" value="1"/>
</dbReference>
<keyword evidence="5" id="KW-0418">Kinase</keyword>
<proteinExistence type="predicted"/>
<reference evidence="10" key="1">
    <citation type="journal article" date="2015" name="Nature">
        <title>Complex archaea that bridge the gap between prokaryotes and eukaryotes.</title>
        <authorList>
            <person name="Spang A."/>
            <person name="Saw J.H."/>
            <person name="Jorgensen S.L."/>
            <person name="Zaremba-Niedzwiedzka K."/>
            <person name="Martijn J."/>
            <person name="Lind A.E."/>
            <person name="van Eijk R."/>
            <person name="Schleper C."/>
            <person name="Guy L."/>
            <person name="Ettema T.J."/>
        </authorList>
    </citation>
    <scope>NUCLEOTIDE SEQUENCE</scope>
</reference>
<organism evidence="10">
    <name type="scientific">marine sediment metagenome</name>
    <dbReference type="NCBI Taxonomy" id="412755"/>
    <lineage>
        <taxon>unclassified sequences</taxon>
        <taxon>metagenomes</taxon>
        <taxon>ecological metagenomes</taxon>
    </lineage>
</organism>
<dbReference type="InterPro" id="IPR003594">
    <property type="entry name" value="HATPase_dom"/>
</dbReference>
<dbReference type="GO" id="GO:0000155">
    <property type="term" value="F:phosphorelay sensor kinase activity"/>
    <property type="evidence" value="ECO:0007669"/>
    <property type="project" value="InterPro"/>
</dbReference>
<dbReference type="EC" id="2.7.13.3" evidence="2"/>
<dbReference type="InterPro" id="IPR036097">
    <property type="entry name" value="HisK_dim/P_sf"/>
</dbReference>
<dbReference type="SUPFAM" id="SSF55785">
    <property type="entry name" value="PYP-like sensor domain (PAS domain)"/>
    <property type="match status" value="7"/>
</dbReference>
<dbReference type="Pfam" id="PF00512">
    <property type="entry name" value="HisKA"/>
    <property type="match status" value="1"/>
</dbReference>
<dbReference type="InterPro" id="IPR035965">
    <property type="entry name" value="PAS-like_dom_sf"/>
</dbReference>
<feature type="coiled-coil region" evidence="6">
    <location>
        <begin position="874"/>
        <end position="901"/>
    </location>
</feature>
<feature type="domain" description="PAS" evidence="8">
    <location>
        <begin position="529"/>
        <end position="572"/>
    </location>
</feature>
<dbReference type="CDD" id="cd00130">
    <property type="entry name" value="PAS"/>
    <property type="match status" value="4"/>
</dbReference>
<dbReference type="SMART" id="SM00091">
    <property type="entry name" value="PAS"/>
    <property type="match status" value="6"/>
</dbReference>
<dbReference type="Pfam" id="PF08447">
    <property type="entry name" value="PAS_3"/>
    <property type="match status" value="2"/>
</dbReference>
<dbReference type="SMART" id="SM00387">
    <property type="entry name" value="HATPase_c"/>
    <property type="match status" value="1"/>
</dbReference>
<keyword evidence="3" id="KW-0597">Phosphoprotein</keyword>
<dbReference type="CDD" id="cd00082">
    <property type="entry name" value="HisKA"/>
    <property type="match status" value="1"/>
</dbReference>
<dbReference type="InterPro" id="IPR004358">
    <property type="entry name" value="Sig_transdc_His_kin-like_C"/>
</dbReference>
<evidence type="ECO:0000256" key="3">
    <source>
        <dbReference type="ARBA" id="ARBA00022553"/>
    </source>
</evidence>
<dbReference type="PROSITE" id="PS50112">
    <property type="entry name" value="PAS"/>
    <property type="match status" value="4"/>
</dbReference>
<dbReference type="Gene3D" id="3.30.450.20">
    <property type="entry name" value="PAS domain"/>
    <property type="match status" value="7"/>
</dbReference>
<dbReference type="SUPFAM" id="SSF55874">
    <property type="entry name" value="ATPase domain of HSP90 chaperone/DNA topoisomerase II/histidine kinase"/>
    <property type="match status" value="1"/>
</dbReference>
<dbReference type="InterPro" id="IPR013655">
    <property type="entry name" value="PAS_fold_3"/>
</dbReference>
<evidence type="ECO:0000259" key="8">
    <source>
        <dbReference type="PROSITE" id="PS50112"/>
    </source>
</evidence>
<feature type="domain" description="PAS" evidence="8">
    <location>
        <begin position="23"/>
        <end position="93"/>
    </location>
</feature>
<dbReference type="InterPro" id="IPR000014">
    <property type="entry name" value="PAS"/>
</dbReference>
<evidence type="ECO:0000256" key="2">
    <source>
        <dbReference type="ARBA" id="ARBA00012438"/>
    </source>
</evidence>
<feature type="domain" description="PAS" evidence="8">
    <location>
        <begin position="758"/>
        <end position="828"/>
    </location>
</feature>
<dbReference type="Gene3D" id="3.30.565.10">
    <property type="entry name" value="Histidine kinase-like ATPase, C-terminal domain"/>
    <property type="match status" value="1"/>
</dbReference>